<dbReference type="Proteomes" id="UP001186974">
    <property type="component" value="Unassembled WGS sequence"/>
</dbReference>
<protein>
    <submittedName>
        <fullName evidence="1">Uncharacterized protein</fullName>
    </submittedName>
</protein>
<name>A0ACC3D0P2_9PEZI</name>
<evidence type="ECO:0000313" key="2">
    <source>
        <dbReference type="Proteomes" id="UP001186974"/>
    </source>
</evidence>
<feature type="non-terminal residue" evidence="1">
    <location>
        <position position="79"/>
    </location>
</feature>
<evidence type="ECO:0000313" key="1">
    <source>
        <dbReference type="EMBL" id="KAK3060113.1"/>
    </source>
</evidence>
<reference evidence="1" key="1">
    <citation type="submission" date="2024-09" db="EMBL/GenBank/DDBJ databases">
        <title>Black Yeasts Isolated from many extreme environments.</title>
        <authorList>
            <person name="Coleine C."/>
            <person name="Stajich J.E."/>
            <person name="Selbmann L."/>
        </authorList>
    </citation>
    <scope>NUCLEOTIDE SEQUENCE</scope>
    <source>
        <strain evidence="1">CCFEE 5737</strain>
    </source>
</reference>
<organism evidence="1 2">
    <name type="scientific">Coniosporium uncinatum</name>
    <dbReference type="NCBI Taxonomy" id="93489"/>
    <lineage>
        <taxon>Eukaryota</taxon>
        <taxon>Fungi</taxon>
        <taxon>Dikarya</taxon>
        <taxon>Ascomycota</taxon>
        <taxon>Pezizomycotina</taxon>
        <taxon>Dothideomycetes</taxon>
        <taxon>Dothideomycetes incertae sedis</taxon>
        <taxon>Coniosporium</taxon>
    </lineage>
</organism>
<sequence length="79" mass="9329">MWADNGMSFRFLDLPRELRDMVVGFAHSNLPLERVIEEAERAYMMEEEEKEEEEEEEKENQEMDIDGEAELSEDEEEGG</sequence>
<proteinExistence type="predicted"/>
<comment type="caution">
    <text evidence="1">The sequence shown here is derived from an EMBL/GenBank/DDBJ whole genome shotgun (WGS) entry which is preliminary data.</text>
</comment>
<accession>A0ACC3D0P2</accession>
<keyword evidence="2" id="KW-1185">Reference proteome</keyword>
<gene>
    <name evidence="1" type="ORF">LTS18_009342</name>
</gene>
<dbReference type="EMBL" id="JAWDJW010008851">
    <property type="protein sequence ID" value="KAK3060113.1"/>
    <property type="molecule type" value="Genomic_DNA"/>
</dbReference>